<dbReference type="PANTHER" id="PTHR45985">
    <property type="match status" value="1"/>
</dbReference>
<evidence type="ECO:0000313" key="1">
    <source>
        <dbReference type="EMBL" id="WIX79283.1"/>
    </source>
</evidence>
<dbReference type="Gene3D" id="3.20.20.370">
    <property type="entry name" value="Glycoside hydrolase/deacetylase"/>
    <property type="match status" value="1"/>
</dbReference>
<dbReference type="InterPro" id="IPR011330">
    <property type="entry name" value="Glyco_hydro/deAcase_b/a-brl"/>
</dbReference>
<name>A0A9Y2MVZ6_9PSEU</name>
<dbReference type="GO" id="GO:0005975">
    <property type="term" value="P:carbohydrate metabolic process"/>
    <property type="evidence" value="ECO:0007669"/>
    <property type="project" value="InterPro"/>
</dbReference>
<protein>
    <submittedName>
        <fullName evidence="1">Polysaccharide deacetylase</fullName>
    </submittedName>
</protein>
<dbReference type="EMBL" id="CP127294">
    <property type="protein sequence ID" value="WIX79283.1"/>
    <property type="molecule type" value="Genomic_DNA"/>
</dbReference>
<gene>
    <name evidence="1" type="ORF">QRX50_00240</name>
</gene>
<dbReference type="Proteomes" id="UP001236014">
    <property type="component" value="Chromosome"/>
</dbReference>
<keyword evidence="2" id="KW-1185">Reference proteome</keyword>
<dbReference type="SUPFAM" id="SSF88713">
    <property type="entry name" value="Glycoside hydrolase/deacetylase"/>
    <property type="match status" value="1"/>
</dbReference>
<dbReference type="PANTHER" id="PTHR45985:SF3">
    <property type="entry name" value="CHITIN DEACETYLASE-LIKE 4"/>
    <property type="match status" value="1"/>
</dbReference>
<organism evidence="1 2">
    <name type="scientific">Amycolatopsis carbonis</name>
    <dbReference type="NCBI Taxonomy" id="715471"/>
    <lineage>
        <taxon>Bacteria</taxon>
        <taxon>Bacillati</taxon>
        <taxon>Actinomycetota</taxon>
        <taxon>Actinomycetes</taxon>
        <taxon>Pseudonocardiales</taxon>
        <taxon>Pseudonocardiaceae</taxon>
        <taxon>Amycolatopsis</taxon>
    </lineage>
</organism>
<dbReference type="RefSeq" id="WP_285969972.1">
    <property type="nucleotide sequence ID" value="NZ_CP127294.1"/>
</dbReference>
<dbReference type="InterPro" id="IPR052740">
    <property type="entry name" value="CE4"/>
</dbReference>
<reference evidence="1 2" key="1">
    <citation type="submission" date="2023-06" db="EMBL/GenBank/DDBJ databases">
        <authorList>
            <person name="Oyuntsetseg B."/>
            <person name="Kim S.B."/>
        </authorList>
    </citation>
    <scope>NUCLEOTIDE SEQUENCE [LARGE SCALE GENOMIC DNA]</scope>
    <source>
        <strain evidence="1 2">2-15</strain>
    </source>
</reference>
<proteinExistence type="predicted"/>
<dbReference type="AlphaFoldDB" id="A0A9Y2MVZ6"/>
<dbReference type="KEGG" id="acab:QRX50_00240"/>
<sequence length="372" mass="40973">MARPSRAVIRRRRTVLALSVALALTLVALLVFDDAPAQEGGGASPHAAAQQAAWLHKLRPGEKPPQFVLFSFDGAGSHEHWQRVLPLAKSVNAHFSGFLSGIYLLTNDQRDQYQGPGHRPGKASIGFGGSDEDVRTLVADLNTAVAQGQEIGTHYNGHFCTGAEPSVGHWTTAAWRAELAQFFQFVDQARAQRGLNVDPAMIRGGRTPCLEGDWKQALPAMREAGLRYDSSQPSEGVRWPEQLDGIWEFWMPYVKVPALNKKVIMMDYNLWFQFNHARDDATRTAEFRADTLATYRGAYQAAFAGNRAPLVVANHFNDWAGGAFANATEDFMGEACTKPETVCATYSEVLQWLELQDPAVLLQLQQAPPAQP</sequence>
<evidence type="ECO:0000313" key="2">
    <source>
        <dbReference type="Proteomes" id="UP001236014"/>
    </source>
</evidence>
<accession>A0A9Y2MVZ6</accession>